<dbReference type="Proteomes" id="UP000502608">
    <property type="component" value="Plasmid pPN3F2_1"/>
</dbReference>
<organism evidence="1 2">
    <name type="scientific">Shewanella aestuarii</name>
    <dbReference type="NCBI Taxonomy" id="1028752"/>
    <lineage>
        <taxon>Bacteria</taxon>
        <taxon>Pseudomonadati</taxon>
        <taxon>Pseudomonadota</taxon>
        <taxon>Gammaproteobacteria</taxon>
        <taxon>Alteromonadales</taxon>
        <taxon>Shewanellaceae</taxon>
        <taxon>Shewanella</taxon>
    </lineage>
</organism>
<keyword evidence="2" id="KW-1185">Reference proteome</keyword>
<dbReference type="KEGG" id="saes:HBH39_18270"/>
<sequence>MQGLMTNYFSAIHDKQSFLLSYSYGLIRSNIAQSQHVFNFIKRDLLLFIHWEEEVLFPLFKDEKNPLFESYPTYSLLQEFQHCKMLIEHISLDLSKISTLSQSNNDKAKVEANSTISNLLPIFEELRILLNLLNIKKESIFYPTVDEALTKEEIAELFITIVNHE</sequence>
<gene>
    <name evidence="1" type="ORF">HBH39_18270</name>
</gene>
<geneLocation type="plasmid" evidence="1 2">
    <name>pPN3F2_1</name>
</geneLocation>
<reference evidence="1 2" key="1">
    <citation type="submission" date="2020-03" db="EMBL/GenBank/DDBJ databases">
        <title>Complete genome sequence of Shewanella sp.</title>
        <authorList>
            <person name="Kim Y.-S."/>
            <person name="Kim S.-J."/>
            <person name="Jung H.-K."/>
            <person name="Kim K.-H."/>
        </authorList>
    </citation>
    <scope>NUCLEOTIDE SEQUENCE [LARGE SCALE GENOMIC DNA]</scope>
    <source>
        <strain evidence="1 2">PN3F2</strain>
        <plasmid evidence="1 2">pPN3F2_1</plasmid>
    </source>
</reference>
<dbReference type="EMBL" id="CP050314">
    <property type="protein sequence ID" value="QIR16419.1"/>
    <property type="molecule type" value="Genomic_DNA"/>
</dbReference>
<accession>A0A6G9QRI2</accession>
<dbReference type="RefSeq" id="WP_167680250.1">
    <property type="nucleotide sequence ID" value="NZ_CP050314.1"/>
</dbReference>
<name>A0A6G9QRI2_9GAMM</name>
<proteinExistence type="predicted"/>
<dbReference type="Gene3D" id="1.20.120.520">
    <property type="entry name" value="nmb1532 protein domain like"/>
    <property type="match status" value="1"/>
</dbReference>
<evidence type="ECO:0008006" key="3">
    <source>
        <dbReference type="Google" id="ProtNLM"/>
    </source>
</evidence>
<protein>
    <recommendedName>
        <fullName evidence="3">Hemerythrin-like domain-containing protein</fullName>
    </recommendedName>
</protein>
<evidence type="ECO:0000313" key="2">
    <source>
        <dbReference type="Proteomes" id="UP000502608"/>
    </source>
</evidence>
<evidence type="ECO:0000313" key="1">
    <source>
        <dbReference type="EMBL" id="QIR16419.1"/>
    </source>
</evidence>
<dbReference type="AlphaFoldDB" id="A0A6G9QRI2"/>
<keyword evidence="1" id="KW-0614">Plasmid</keyword>